<dbReference type="PANTHER" id="PTHR37827:SF1">
    <property type="entry name" value="HNH DOMAIN-CONTAINING PROTEIN"/>
    <property type="match status" value="1"/>
</dbReference>
<proteinExistence type="predicted"/>
<name>A0A4Q9MNG3_9APHY</name>
<dbReference type="PANTHER" id="PTHR37827">
    <property type="entry name" value="TUDOR DOMAIN-CONTAINING PROTEIN"/>
    <property type="match status" value="1"/>
</dbReference>
<dbReference type="OrthoDB" id="4850648at2759"/>
<sequence>MKQPAQFSTFKDTLARRILSDPGVLGQTNAEDESDALYDFTSYLAEEVWPFLPAELREATYENRDAIPEMDDLSLESIPTTFSDTLMSCGLVDEPEAAIAFLRKVLKSYVTEACAPPPVWSRTRTTECEICEREVPLTYHHLIPREVHNKVRKKKWHTEAMLNSVAWLCRPCHTAVHGVASNETLAREYYTVELLLAREDIQKWKKYAAKQRFGLRRR</sequence>
<protein>
    <recommendedName>
        <fullName evidence="2">HNH domain-containing protein</fullName>
    </recommendedName>
</protein>
<organism evidence="1">
    <name type="scientific">Dichomitus squalens</name>
    <dbReference type="NCBI Taxonomy" id="114155"/>
    <lineage>
        <taxon>Eukaryota</taxon>
        <taxon>Fungi</taxon>
        <taxon>Dikarya</taxon>
        <taxon>Basidiomycota</taxon>
        <taxon>Agaricomycotina</taxon>
        <taxon>Agaricomycetes</taxon>
        <taxon>Polyporales</taxon>
        <taxon>Polyporaceae</taxon>
        <taxon>Dichomitus</taxon>
    </lineage>
</organism>
<accession>A0A4Q9MNG3</accession>
<evidence type="ECO:0000313" key="1">
    <source>
        <dbReference type="EMBL" id="TBU27606.1"/>
    </source>
</evidence>
<dbReference type="AlphaFoldDB" id="A0A4Q9MNG3"/>
<dbReference type="EMBL" id="ML143430">
    <property type="protein sequence ID" value="TBU27606.1"/>
    <property type="molecule type" value="Genomic_DNA"/>
</dbReference>
<evidence type="ECO:0008006" key="2">
    <source>
        <dbReference type="Google" id="ProtNLM"/>
    </source>
</evidence>
<dbReference type="Proteomes" id="UP000292957">
    <property type="component" value="Unassembled WGS sequence"/>
</dbReference>
<reference evidence="1" key="1">
    <citation type="submission" date="2019-01" db="EMBL/GenBank/DDBJ databases">
        <title>Draft genome sequences of three monokaryotic isolates of the white-rot basidiomycete fungus Dichomitus squalens.</title>
        <authorList>
            <consortium name="DOE Joint Genome Institute"/>
            <person name="Lopez S.C."/>
            <person name="Andreopoulos B."/>
            <person name="Pangilinan J."/>
            <person name="Lipzen A."/>
            <person name="Riley R."/>
            <person name="Ahrendt S."/>
            <person name="Ng V."/>
            <person name="Barry K."/>
            <person name="Daum C."/>
            <person name="Grigoriev I.V."/>
            <person name="Hilden K.S."/>
            <person name="Makela M.R."/>
            <person name="de Vries R.P."/>
        </authorList>
    </citation>
    <scope>NUCLEOTIDE SEQUENCE [LARGE SCALE GENOMIC DNA]</scope>
    <source>
        <strain evidence="1">OM18370.1</strain>
    </source>
</reference>
<gene>
    <name evidence="1" type="ORF">BD311DRAFT_665095</name>
</gene>